<dbReference type="AlphaFoldDB" id="A0A0J9WGQ6"/>
<gene>
    <name evidence="1" type="ORF">FOXG_17997</name>
</gene>
<evidence type="ECO:0000313" key="2">
    <source>
        <dbReference type="Proteomes" id="UP000009097"/>
    </source>
</evidence>
<sequence>MQAACMQNTTAFRLTHPSNQTTCFYRIFLATFAQAFRDPVNSPTSSLMAGPTGLFNFTSLRAPFTKRIIVTIPYITLSNNPFTLSLLRSSLFGRNLFHGLSRELYQ</sequence>
<dbReference type="RefSeq" id="XP_018233492.1">
    <property type="nucleotide sequence ID" value="XM_018398027.1"/>
</dbReference>
<reference evidence="1" key="1">
    <citation type="submission" date="2007-04" db="EMBL/GenBank/DDBJ databases">
        <authorList>
            <consortium name="The Broad Institute Genome Sequencing Platform"/>
            <person name="Birren B."/>
            <person name="Lander E."/>
            <person name="Galagan J."/>
            <person name="Nusbaum C."/>
            <person name="Devon K."/>
            <person name="Ma L.-J."/>
            <person name="Jaffe D."/>
            <person name="Butler J."/>
            <person name="Alvarez P."/>
            <person name="Gnerre S."/>
            <person name="Grabherr M."/>
            <person name="Kleber M."/>
            <person name="Mauceli E."/>
            <person name="Brockman W."/>
            <person name="MacCallum I.A."/>
            <person name="Young S."/>
            <person name="LaButti K."/>
            <person name="DeCaprio D."/>
            <person name="Crawford M."/>
            <person name="Koehrsen M."/>
            <person name="Engels R."/>
            <person name="Montgomery P."/>
            <person name="Pearson M."/>
            <person name="Howarth C."/>
            <person name="Larson L."/>
            <person name="White J."/>
            <person name="O'Leary S."/>
            <person name="Kodira C."/>
            <person name="Zeng Q."/>
            <person name="Yandava C."/>
            <person name="Alvarado L."/>
            <person name="Kistler C."/>
            <person name="Shim W.-B."/>
            <person name="Kang S."/>
            <person name="Woloshuk C."/>
        </authorList>
    </citation>
    <scope>NUCLEOTIDE SEQUENCE</scope>
    <source>
        <strain evidence="1">4287</strain>
    </source>
</reference>
<dbReference type="GeneID" id="28958703"/>
<protein>
    <submittedName>
        <fullName evidence="1">Uncharacterized protein</fullName>
    </submittedName>
</protein>
<reference evidence="1" key="2">
    <citation type="journal article" date="2010" name="Nature">
        <title>Comparative genomics reveals mobile pathogenicity chromosomes in Fusarium.</title>
        <authorList>
            <person name="Ma L.J."/>
            <person name="van der Does H.C."/>
            <person name="Borkovich K.A."/>
            <person name="Coleman J.J."/>
            <person name="Daboussi M.J."/>
            <person name="Di Pietro A."/>
            <person name="Dufresne M."/>
            <person name="Freitag M."/>
            <person name="Grabherr M."/>
            <person name="Henrissat B."/>
            <person name="Houterman P.M."/>
            <person name="Kang S."/>
            <person name="Shim W.B."/>
            <person name="Woloshuk C."/>
            <person name="Xie X."/>
            <person name="Xu J.R."/>
            <person name="Antoniw J."/>
            <person name="Baker S.E."/>
            <person name="Bluhm B.H."/>
            <person name="Breakspear A."/>
            <person name="Brown D.W."/>
            <person name="Butchko R.A."/>
            <person name="Chapman S."/>
            <person name="Coulson R."/>
            <person name="Coutinho P.M."/>
            <person name="Danchin E.G."/>
            <person name="Diener A."/>
            <person name="Gale L.R."/>
            <person name="Gardiner D.M."/>
            <person name="Goff S."/>
            <person name="Hammond-Kosack K.E."/>
            <person name="Hilburn K."/>
            <person name="Hua-Van A."/>
            <person name="Jonkers W."/>
            <person name="Kazan K."/>
            <person name="Kodira C.D."/>
            <person name="Koehrsen M."/>
            <person name="Kumar L."/>
            <person name="Lee Y.H."/>
            <person name="Li L."/>
            <person name="Manners J.M."/>
            <person name="Miranda-Saavedra D."/>
            <person name="Mukherjee M."/>
            <person name="Park G."/>
            <person name="Park J."/>
            <person name="Park S.Y."/>
            <person name="Proctor R.H."/>
            <person name="Regev A."/>
            <person name="Ruiz-Roldan M.C."/>
            <person name="Sain D."/>
            <person name="Sakthikumar S."/>
            <person name="Sykes S."/>
            <person name="Schwartz D.C."/>
            <person name="Turgeon B.G."/>
            <person name="Wapinski I."/>
            <person name="Yoder O."/>
            <person name="Young S."/>
            <person name="Zeng Q."/>
            <person name="Zhou S."/>
            <person name="Galagan J."/>
            <person name="Cuomo C.A."/>
            <person name="Kistler H.C."/>
            <person name="Rep M."/>
        </authorList>
    </citation>
    <scope>NUCLEOTIDE SEQUENCE [LARGE SCALE GENOMIC DNA]</scope>
    <source>
        <strain evidence="1">4287</strain>
    </source>
</reference>
<evidence type="ECO:0000313" key="1">
    <source>
        <dbReference type="EMBL" id="KNA95446.1"/>
    </source>
</evidence>
<dbReference type="KEGG" id="fox:FOXG_17997"/>
<dbReference type="Proteomes" id="UP000009097">
    <property type="component" value="Unassembled WGS sequence"/>
</dbReference>
<organism evidence="1 2">
    <name type="scientific">Fusarium oxysporum f. sp. lycopersici (strain 4287 / CBS 123668 / FGSC 9935 / NRRL 34936)</name>
    <name type="common">Fusarium vascular wilt of tomato</name>
    <dbReference type="NCBI Taxonomy" id="426428"/>
    <lineage>
        <taxon>Eukaryota</taxon>
        <taxon>Fungi</taxon>
        <taxon>Dikarya</taxon>
        <taxon>Ascomycota</taxon>
        <taxon>Pezizomycotina</taxon>
        <taxon>Sordariomycetes</taxon>
        <taxon>Hypocreomycetidae</taxon>
        <taxon>Hypocreales</taxon>
        <taxon>Nectriaceae</taxon>
        <taxon>Fusarium</taxon>
        <taxon>Fusarium oxysporum species complex</taxon>
    </lineage>
</organism>
<dbReference type="EMBL" id="DS231696">
    <property type="protein sequence ID" value="KNA95446.1"/>
    <property type="molecule type" value="Genomic_DNA"/>
</dbReference>
<proteinExistence type="predicted"/>
<name>A0A0J9WGQ6_FUSO4</name>
<accession>A0A0J9WGQ6</accession>
<dbReference type="VEuPathDB" id="FungiDB:FOXG_17997"/>